<gene>
    <name evidence="2" type="primary">Cnig_chr_III.g9601</name>
    <name evidence="2" type="ORF">B9Z55_009601</name>
</gene>
<feature type="compositionally biased region" description="Basic and acidic residues" evidence="1">
    <location>
        <begin position="43"/>
        <end position="53"/>
    </location>
</feature>
<protein>
    <submittedName>
        <fullName evidence="2">Uncharacterized protein</fullName>
    </submittedName>
</protein>
<reference evidence="3" key="1">
    <citation type="submission" date="2017-10" db="EMBL/GenBank/DDBJ databases">
        <title>Rapid genome shrinkage in a self-fertile nematode reveals novel sperm competition proteins.</title>
        <authorList>
            <person name="Yin D."/>
            <person name="Schwarz E.M."/>
            <person name="Thomas C.G."/>
            <person name="Felde R.L."/>
            <person name="Korf I.F."/>
            <person name="Cutter A.D."/>
            <person name="Schartner C.M."/>
            <person name="Ralston E.J."/>
            <person name="Meyer B.J."/>
            <person name="Haag E.S."/>
        </authorList>
    </citation>
    <scope>NUCLEOTIDE SEQUENCE [LARGE SCALE GENOMIC DNA]</scope>
    <source>
        <strain evidence="3">JU1422</strain>
    </source>
</reference>
<organism evidence="2 3">
    <name type="scientific">Caenorhabditis nigoni</name>
    <dbReference type="NCBI Taxonomy" id="1611254"/>
    <lineage>
        <taxon>Eukaryota</taxon>
        <taxon>Metazoa</taxon>
        <taxon>Ecdysozoa</taxon>
        <taxon>Nematoda</taxon>
        <taxon>Chromadorea</taxon>
        <taxon>Rhabditida</taxon>
        <taxon>Rhabditina</taxon>
        <taxon>Rhabditomorpha</taxon>
        <taxon>Rhabditoidea</taxon>
        <taxon>Rhabditidae</taxon>
        <taxon>Peloderinae</taxon>
        <taxon>Caenorhabditis</taxon>
    </lineage>
</organism>
<feature type="compositionally biased region" description="Basic residues" evidence="1">
    <location>
        <begin position="66"/>
        <end position="75"/>
    </location>
</feature>
<dbReference type="Proteomes" id="UP000230233">
    <property type="component" value="Chromosome III"/>
</dbReference>
<dbReference type="EMBL" id="PDUG01000003">
    <property type="protein sequence ID" value="PIC42566.1"/>
    <property type="molecule type" value="Genomic_DNA"/>
</dbReference>
<comment type="caution">
    <text evidence="2">The sequence shown here is derived from an EMBL/GenBank/DDBJ whole genome shotgun (WGS) entry which is preliminary data.</text>
</comment>
<proteinExistence type="predicted"/>
<sequence length="106" mass="12210">MMMTPPPFSGERGCKKNREKEEKTSMVRSSCSRASFNPRSRRRCEEDGQKYKVEDDDDEEEEAQRVKKKKKKKRMGATGRCGCGEGQIVQVYAVGPKERRKKNAPH</sequence>
<evidence type="ECO:0000313" key="2">
    <source>
        <dbReference type="EMBL" id="PIC42566.1"/>
    </source>
</evidence>
<feature type="compositionally biased region" description="Basic and acidic residues" evidence="1">
    <location>
        <begin position="12"/>
        <end position="25"/>
    </location>
</feature>
<evidence type="ECO:0000256" key="1">
    <source>
        <dbReference type="SAM" id="MobiDB-lite"/>
    </source>
</evidence>
<feature type="region of interest" description="Disordered" evidence="1">
    <location>
        <begin position="1"/>
        <end position="80"/>
    </location>
</feature>
<evidence type="ECO:0000313" key="3">
    <source>
        <dbReference type="Proteomes" id="UP000230233"/>
    </source>
</evidence>
<keyword evidence="3" id="KW-1185">Reference proteome</keyword>
<feature type="compositionally biased region" description="Polar residues" evidence="1">
    <location>
        <begin position="26"/>
        <end position="38"/>
    </location>
</feature>
<accession>A0A2G5UTH7</accession>
<name>A0A2G5UTH7_9PELO</name>
<dbReference type="AlphaFoldDB" id="A0A2G5UTH7"/>